<evidence type="ECO:0000259" key="4">
    <source>
        <dbReference type="Pfam" id="PF09372"/>
    </source>
</evidence>
<dbReference type="Pfam" id="PF00023">
    <property type="entry name" value="Ank"/>
    <property type="match status" value="2"/>
</dbReference>
<dbReference type="SMART" id="SM00248">
    <property type="entry name" value="ANK"/>
    <property type="match status" value="5"/>
</dbReference>
<dbReference type="PROSITE" id="PS50088">
    <property type="entry name" value="ANK_REPEAT"/>
    <property type="match status" value="4"/>
</dbReference>
<feature type="repeat" description="ANK" evidence="3">
    <location>
        <begin position="125"/>
        <end position="158"/>
    </location>
</feature>
<feature type="repeat" description="ANK" evidence="3">
    <location>
        <begin position="23"/>
        <end position="55"/>
    </location>
</feature>
<dbReference type="RefSeq" id="YP_009046274.1">
    <property type="nucleotide sequence ID" value="NC_024447.1"/>
</dbReference>
<dbReference type="Gene3D" id="1.25.40.20">
    <property type="entry name" value="Ankyrin repeat-containing domain"/>
    <property type="match status" value="1"/>
</dbReference>
<evidence type="ECO:0000313" key="5">
    <source>
        <dbReference type="EMBL" id="AID46550.1"/>
    </source>
</evidence>
<dbReference type="InterPro" id="IPR036770">
    <property type="entry name" value="Ankyrin_rpt-contain_sf"/>
</dbReference>
<organism evidence="5 6">
    <name type="scientific">Pigeonpox virus</name>
    <dbReference type="NCBI Taxonomy" id="10264"/>
    <lineage>
        <taxon>Viruses</taxon>
        <taxon>Varidnaviria</taxon>
        <taxon>Bamfordvirae</taxon>
        <taxon>Nucleocytoviricota</taxon>
        <taxon>Pokkesviricetes</taxon>
        <taxon>Chitovirales</taxon>
        <taxon>Poxviridae</taxon>
        <taxon>Chordopoxvirinae</taxon>
        <taxon>Avipoxvirus</taxon>
        <taxon>Avipoxvirus pigeonpox</taxon>
    </lineage>
</organism>
<evidence type="ECO:0000256" key="3">
    <source>
        <dbReference type="PROSITE-ProRule" id="PRU00023"/>
    </source>
</evidence>
<sequence length="341" mass="39426">MPFLIELLRIIGIVTLCPKYKLDRNSLLLVATKRNYIEVVRYLVKKGVDINFQETIRDNLTPLMIASRFDSRQLVELLLNNGAIINQRALTCGNTALHLAVKNDNRIIVDILLFHGANTNITNNDGFTPLHKAVIYNASTYIIKKLLRYKADVNLRDNEADNTGLTPLDIAITCNNYEIISLLVSHVIRLDYSTCISKKTKGFEHNKKLVKDNKRLQRIAIHCLKDIEKMKQVRINSRFTLFELFVNNNVDLLLRCINKDDRFILNFDKKLTVFNILYKDFIDTFISRHVLLNKASKILEDLFLDNKSSTPSWNNLPKEIKDHIFTYINNDELKIMTGSKT</sequence>
<accession>A0A068EG22</accession>
<dbReference type="PROSITE" id="PS50297">
    <property type="entry name" value="ANK_REP_REGION"/>
    <property type="match status" value="4"/>
</dbReference>
<gene>
    <name evidence="5" type="ORF">fep_036</name>
</gene>
<reference evidence="5 6" key="1">
    <citation type="journal article" date="2014" name="BMC Genomics">
        <title>The complete genome sequences of poxviruses isolated from a penguin and a pigeon in South Africa and comparison to other sequenced avipoxviruses.</title>
        <authorList>
            <person name="Offerman K."/>
            <person name="Carulei O."/>
            <person name="van der Walt A.P."/>
            <person name="Douglass N."/>
            <person name="Williamson A.L."/>
        </authorList>
    </citation>
    <scope>NUCLEOTIDE SEQUENCE [LARGE SCALE GENOMIC DNA]</scope>
    <source>
        <strain evidence="5">FeP2</strain>
    </source>
</reference>
<keyword evidence="1" id="KW-0677">Repeat</keyword>
<keyword evidence="6" id="KW-1185">Reference proteome</keyword>
<dbReference type="SUPFAM" id="SSF48403">
    <property type="entry name" value="Ankyrin repeat"/>
    <property type="match status" value="1"/>
</dbReference>
<dbReference type="Pfam" id="PF12796">
    <property type="entry name" value="Ank_2"/>
    <property type="match status" value="1"/>
</dbReference>
<dbReference type="PANTHER" id="PTHR24171">
    <property type="entry name" value="ANKYRIN REPEAT DOMAIN-CONTAINING PROTEIN 39-RELATED"/>
    <property type="match status" value="1"/>
</dbReference>
<dbReference type="GeneID" id="19737760"/>
<dbReference type="Proteomes" id="UP000101521">
    <property type="component" value="Segment"/>
</dbReference>
<evidence type="ECO:0000256" key="1">
    <source>
        <dbReference type="ARBA" id="ARBA00022737"/>
    </source>
</evidence>
<keyword evidence="2 3" id="KW-0040">ANK repeat</keyword>
<dbReference type="InterPro" id="IPR002110">
    <property type="entry name" value="Ankyrin_rpt"/>
</dbReference>
<dbReference type="InterPro" id="IPR018272">
    <property type="entry name" value="PRANC_domain"/>
</dbReference>
<dbReference type="EMBL" id="KJ801920">
    <property type="protein sequence ID" value="AID46550.1"/>
    <property type="molecule type" value="Genomic_DNA"/>
</dbReference>
<dbReference type="KEGG" id="vg:19737760"/>
<dbReference type="Pfam" id="PF09372">
    <property type="entry name" value="PRANC"/>
    <property type="match status" value="1"/>
</dbReference>
<protein>
    <submittedName>
        <fullName evidence="5">Ankyrin repeat protein</fullName>
    </submittedName>
</protein>
<evidence type="ECO:0000313" key="6">
    <source>
        <dbReference type="Proteomes" id="UP000101521"/>
    </source>
</evidence>
<feature type="repeat" description="ANK" evidence="3">
    <location>
        <begin position="92"/>
        <end position="124"/>
    </location>
</feature>
<feature type="repeat" description="ANK" evidence="3">
    <location>
        <begin position="58"/>
        <end position="90"/>
    </location>
</feature>
<proteinExistence type="predicted"/>
<feature type="domain" description="PRANC" evidence="4">
    <location>
        <begin position="237"/>
        <end position="337"/>
    </location>
</feature>
<name>A0A068EG22_9POXV</name>
<evidence type="ECO:0000256" key="2">
    <source>
        <dbReference type="ARBA" id="ARBA00023043"/>
    </source>
</evidence>